<name>A0A2P2QVB9_RHIMU</name>
<accession>A0A2P2QVB9</accession>
<dbReference type="AlphaFoldDB" id="A0A2P2QVB9"/>
<evidence type="ECO:0000313" key="1">
    <source>
        <dbReference type="EMBL" id="MBX70907.1"/>
    </source>
</evidence>
<organism evidence="1">
    <name type="scientific">Rhizophora mucronata</name>
    <name type="common">Asiatic mangrove</name>
    <dbReference type="NCBI Taxonomy" id="61149"/>
    <lineage>
        <taxon>Eukaryota</taxon>
        <taxon>Viridiplantae</taxon>
        <taxon>Streptophyta</taxon>
        <taxon>Embryophyta</taxon>
        <taxon>Tracheophyta</taxon>
        <taxon>Spermatophyta</taxon>
        <taxon>Magnoliopsida</taxon>
        <taxon>eudicotyledons</taxon>
        <taxon>Gunneridae</taxon>
        <taxon>Pentapetalae</taxon>
        <taxon>rosids</taxon>
        <taxon>fabids</taxon>
        <taxon>Malpighiales</taxon>
        <taxon>Rhizophoraceae</taxon>
        <taxon>Rhizophora</taxon>
    </lineage>
</organism>
<proteinExistence type="predicted"/>
<dbReference type="EMBL" id="GGEC01090423">
    <property type="protein sequence ID" value="MBX70907.1"/>
    <property type="molecule type" value="Transcribed_RNA"/>
</dbReference>
<protein>
    <submittedName>
        <fullName evidence="1">Uncharacterized protein</fullName>
    </submittedName>
</protein>
<sequence length="51" mass="6166">MSKYNCTHAWKEFHEKSTKNSNFQMLTSTHMYPLSLFLSYFVNVKYVITRL</sequence>
<reference evidence="1" key="1">
    <citation type="submission" date="2018-02" db="EMBL/GenBank/DDBJ databases">
        <title>Rhizophora mucronata_Transcriptome.</title>
        <authorList>
            <person name="Meera S.P."/>
            <person name="Sreeshan A."/>
            <person name="Augustine A."/>
        </authorList>
    </citation>
    <scope>NUCLEOTIDE SEQUENCE</scope>
    <source>
        <tissue evidence="1">Leaf</tissue>
    </source>
</reference>